<feature type="compositionally biased region" description="Low complexity" evidence="1">
    <location>
        <begin position="140"/>
        <end position="164"/>
    </location>
</feature>
<evidence type="ECO:0000313" key="3">
    <source>
        <dbReference type="EMBL" id="THU93020.1"/>
    </source>
</evidence>
<proteinExistence type="predicted"/>
<dbReference type="AlphaFoldDB" id="A0A4S8LUG7"/>
<evidence type="ECO:0000256" key="1">
    <source>
        <dbReference type="SAM" id="MobiDB-lite"/>
    </source>
</evidence>
<reference evidence="3 4" key="1">
    <citation type="journal article" date="2019" name="Nat. Ecol. Evol.">
        <title>Megaphylogeny resolves global patterns of mushroom evolution.</title>
        <authorList>
            <person name="Varga T."/>
            <person name="Krizsan K."/>
            <person name="Foldi C."/>
            <person name="Dima B."/>
            <person name="Sanchez-Garcia M."/>
            <person name="Sanchez-Ramirez S."/>
            <person name="Szollosi G.J."/>
            <person name="Szarkandi J.G."/>
            <person name="Papp V."/>
            <person name="Albert L."/>
            <person name="Andreopoulos W."/>
            <person name="Angelini C."/>
            <person name="Antonin V."/>
            <person name="Barry K.W."/>
            <person name="Bougher N.L."/>
            <person name="Buchanan P."/>
            <person name="Buyck B."/>
            <person name="Bense V."/>
            <person name="Catcheside P."/>
            <person name="Chovatia M."/>
            <person name="Cooper J."/>
            <person name="Damon W."/>
            <person name="Desjardin D."/>
            <person name="Finy P."/>
            <person name="Geml J."/>
            <person name="Haridas S."/>
            <person name="Hughes K."/>
            <person name="Justo A."/>
            <person name="Karasinski D."/>
            <person name="Kautmanova I."/>
            <person name="Kiss B."/>
            <person name="Kocsube S."/>
            <person name="Kotiranta H."/>
            <person name="LaButti K.M."/>
            <person name="Lechner B.E."/>
            <person name="Liimatainen K."/>
            <person name="Lipzen A."/>
            <person name="Lukacs Z."/>
            <person name="Mihaltcheva S."/>
            <person name="Morgado L.N."/>
            <person name="Niskanen T."/>
            <person name="Noordeloos M.E."/>
            <person name="Ohm R.A."/>
            <person name="Ortiz-Santana B."/>
            <person name="Ovrebo C."/>
            <person name="Racz N."/>
            <person name="Riley R."/>
            <person name="Savchenko A."/>
            <person name="Shiryaev A."/>
            <person name="Soop K."/>
            <person name="Spirin V."/>
            <person name="Szebenyi C."/>
            <person name="Tomsovsky M."/>
            <person name="Tulloss R.E."/>
            <person name="Uehling J."/>
            <person name="Grigoriev I.V."/>
            <person name="Vagvolgyi C."/>
            <person name="Papp T."/>
            <person name="Martin F.M."/>
            <person name="Miettinen O."/>
            <person name="Hibbett D.S."/>
            <person name="Nagy L.G."/>
        </authorList>
    </citation>
    <scope>NUCLEOTIDE SEQUENCE [LARGE SCALE GENOMIC DNA]</scope>
    <source>
        <strain evidence="3 4">CBS 962.96</strain>
    </source>
</reference>
<evidence type="ECO:0000259" key="2">
    <source>
        <dbReference type="Pfam" id="PF12776"/>
    </source>
</evidence>
<feature type="compositionally biased region" description="Low complexity" evidence="1">
    <location>
        <begin position="180"/>
        <end position="195"/>
    </location>
</feature>
<keyword evidence="4" id="KW-1185">Reference proteome</keyword>
<dbReference type="PANTHER" id="PTHR47072:SF5">
    <property type="entry name" value="MYB_SANT-LIKE DOMAIN-CONTAINING PROTEIN"/>
    <property type="match status" value="1"/>
</dbReference>
<dbReference type="Pfam" id="PF12776">
    <property type="entry name" value="Myb_DNA-bind_3"/>
    <property type="match status" value="1"/>
</dbReference>
<organism evidence="3 4">
    <name type="scientific">Dendrothele bispora (strain CBS 962.96)</name>
    <dbReference type="NCBI Taxonomy" id="1314807"/>
    <lineage>
        <taxon>Eukaryota</taxon>
        <taxon>Fungi</taxon>
        <taxon>Dikarya</taxon>
        <taxon>Basidiomycota</taxon>
        <taxon>Agaricomycotina</taxon>
        <taxon>Agaricomycetes</taxon>
        <taxon>Agaricomycetidae</taxon>
        <taxon>Agaricales</taxon>
        <taxon>Agaricales incertae sedis</taxon>
        <taxon>Dendrothele</taxon>
    </lineage>
</organism>
<dbReference type="PANTHER" id="PTHR47072">
    <property type="match status" value="1"/>
</dbReference>
<feature type="domain" description="Myb/SANT-like" evidence="2">
    <location>
        <begin position="11"/>
        <end position="93"/>
    </location>
</feature>
<sequence>MSHCEWTNSDIDELKNQKALGNQAQSGWKSDAWTSVCKRVNSKGSQKGASKTAKKCQDELGAVNTFAYDLFYSSGFGWDEEKKMVVATEEWWACHLKNLPGDEKWKTTPFPWYDDMFALVDGKIATGAKAFHPSETIGNSIPSQSSEMPESQSLEAESQSSPSQIEQTPGAGAPSPIQTSLSNGSSLASISSGLSTQTPAPPSRKRVCADSDSPEPEAYKHCRCEADSLSEVAVALRAIGDGLSATEATPQHC</sequence>
<dbReference type="Proteomes" id="UP000297245">
    <property type="component" value="Unassembled WGS sequence"/>
</dbReference>
<accession>A0A4S8LUG7</accession>
<protein>
    <recommendedName>
        <fullName evidence="2">Myb/SANT-like domain-containing protein</fullName>
    </recommendedName>
</protein>
<feature type="region of interest" description="Disordered" evidence="1">
    <location>
        <begin position="131"/>
        <end position="218"/>
    </location>
</feature>
<gene>
    <name evidence="3" type="ORF">K435DRAFT_861930</name>
</gene>
<dbReference type="OrthoDB" id="76215at2759"/>
<dbReference type="EMBL" id="ML179261">
    <property type="protein sequence ID" value="THU93020.1"/>
    <property type="molecule type" value="Genomic_DNA"/>
</dbReference>
<evidence type="ECO:0000313" key="4">
    <source>
        <dbReference type="Proteomes" id="UP000297245"/>
    </source>
</evidence>
<dbReference type="InterPro" id="IPR024752">
    <property type="entry name" value="Myb/SANT-like_dom"/>
</dbReference>
<name>A0A4S8LUG7_DENBC</name>